<proteinExistence type="predicted"/>
<dbReference type="SMART" id="SM00052">
    <property type="entry name" value="EAL"/>
    <property type="match status" value="1"/>
</dbReference>
<evidence type="ECO:0000256" key="1">
    <source>
        <dbReference type="ARBA" id="ARBA00004651"/>
    </source>
</evidence>
<dbReference type="Proteomes" id="UP001621714">
    <property type="component" value="Unassembled WGS sequence"/>
</dbReference>
<dbReference type="CDD" id="cd01949">
    <property type="entry name" value="GGDEF"/>
    <property type="match status" value="1"/>
</dbReference>
<feature type="domain" description="GGDEF" evidence="9">
    <location>
        <begin position="568"/>
        <end position="711"/>
    </location>
</feature>
<evidence type="ECO:0000259" key="9">
    <source>
        <dbReference type="PROSITE" id="PS50887"/>
    </source>
</evidence>
<dbReference type="Pfam" id="PF00990">
    <property type="entry name" value="GGDEF"/>
    <property type="match status" value="1"/>
</dbReference>
<dbReference type="Gene3D" id="3.20.20.450">
    <property type="entry name" value="EAL domain"/>
    <property type="match status" value="1"/>
</dbReference>
<evidence type="ECO:0000313" key="11">
    <source>
        <dbReference type="Proteomes" id="UP001621714"/>
    </source>
</evidence>
<dbReference type="EMBL" id="JBANFI010000003">
    <property type="protein sequence ID" value="MFK7160526.1"/>
    <property type="molecule type" value="Genomic_DNA"/>
</dbReference>
<keyword evidence="11" id="KW-1185">Reference proteome</keyword>
<keyword evidence="2" id="KW-1003">Cell membrane</keyword>
<comment type="caution">
    <text evidence="10">The sequence shown here is derived from an EMBL/GenBank/DDBJ whole genome shotgun (WGS) entry which is preliminary data.</text>
</comment>
<protein>
    <submittedName>
        <fullName evidence="10">EAL domain-containing protein</fullName>
    </submittedName>
</protein>
<accession>A0ABW8PXI3</accession>
<dbReference type="InterPro" id="IPR043128">
    <property type="entry name" value="Rev_trsase/Diguanyl_cyclase"/>
</dbReference>
<dbReference type="InterPro" id="IPR042240">
    <property type="entry name" value="CHASE_sf"/>
</dbReference>
<dbReference type="PANTHER" id="PTHR44757">
    <property type="entry name" value="DIGUANYLATE CYCLASE DGCP"/>
    <property type="match status" value="1"/>
</dbReference>
<feature type="transmembrane region" description="Helical" evidence="6">
    <location>
        <begin position="60"/>
        <end position="79"/>
    </location>
</feature>
<dbReference type="Gene3D" id="3.30.70.270">
    <property type="match status" value="1"/>
</dbReference>
<dbReference type="InterPro" id="IPR006189">
    <property type="entry name" value="CHASE_dom"/>
</dbReference>
<evidence type="ECO:0000259" key="7">
    <source>
        <dbReference type="PROSITE" id="PS50839"/>
    </source>
</evidence>
<evidence type="ECO:0000256" key="6">
    <source>
        <dbReference type="SAM" id="Phobius"/>
    </source>
</evidence>
<dbReference type="CDD" id="cd01948">
    <property type="entry name" value="EAL"/>
    <property type="match status" value="1"/>
</dbReference>
<dbReference type="InterPro" id="IPR007895">
    <property type="entry name" value="MASE1"/>
</dbReference>
<keyword evidence="3 6" id="KW-0812">Transmembrane</keyword>
<dbReference type="Pfam" id="PF05231">
    <property type="entry name" value="MASE1"/>
    <property type="match status" value="1"/>
</dbReference>
<feature type="domain" description="EAL" evidence="8">
    <location>
        <begin position="720"/>
        <end position="971"/>
    </location>
</feature>
<dbReference type="Gene3D" id="3.30.450.350">
    <property type="entry name" value="CHASE domain"/>
    <property type="match status" value="1"/>
</dbReference>
<feature type="transmembrane region" description="Helical" evidence="6">
    <location>
        <begin position="85"/>
        <end position="106"/>
    </location>
</feature>
<dbReference type="InterPro" id="IPR029787">
    <property type="entry name" value="Nucleotide_cyclase"/>
</dbReference>
<dbReference type="NCBIfam" id="TIGR00254">
    <property type="entry name" value="GGDEF"/>
    <property type="match status" value="1"/>
</dbReference>
<evidence type="ECO:0000259" key="8">
    <source>
        <dbReference type="PROSITE" id="PS50883"/>
    </source>
</evidence>
<sequence>MSWLHTSRHTLLLTLGYLLTFWCALSLNAALPAFFFSVWLPSGLALAGVLHFGYRALYGIALGALLAHFSLALLTPAPLLEWPNLISALLLSATATGQAAAGRWLILRLQAHPLKTSEKGSLIRFFLWPVLSLAAIHSLMDSLILAHLFGDPQLNPLIFWFGYWAGEVLGLALLTPLLLIALHWRSQTQPSRHLQSTLYQLGGSLAFILLLHQLLLVQFTQQAQERFNQDVALLDTQLHRLFQQNLADLSQLERSFTRHSSALTPSLFRELTLPILASNPSVLAYSWDPLVHQQEQAAFEQLTRALLGQEDFAIYGAALDERDPLIVVQFVEPRATNQEALGFNLMSLDDRRDWILLAQSSGRPVNTDILRLTQAPDEPGFLILQPVYTTQSTQDQQSPLEGQKSLVGFMAGVFTVNRMIEAALSASQLQALNLQAYQNRATAAFYQWQDSQGGLDRLPLSSSQRFSTQFALQLGDQQWQLHIQSTPEYLALQAQQHLLLFHALLCLSAFLACGLALHRYQREGELATRVQQQTQKLSFQAHHDALTGLPNRISLENDIQRQLSQPCPHLALIFIDLDRFKLINDSLGHLTGDHLLIELSARWQQETQQHFAHSASEVTFYRLGGDEFALLLSAPALQQCRTEAEQLSLRLLELSRHPMQIDGLVLQTSISLGLAWTPDHGLDFNSLVRNADTALHQAKRLGKNTYQIYQQAQTEQMLRDFELEQELRLALNTQQIQLHYQPQYHLTTRELCGLEALVRWQHPVRGMIRPDHFIPLAEETQMIIPLGWQVLDQACRQTAQWLEEGYQVPCVAVNISPLQLLQADFIEQLNLLVDSYGLHRQRLELEITENLLQQNPDFAFQQLKSLRLAGYRLALDDFGTGYSSLNRLKLMPLDRIKIDKSFIRDIGKNTKDDAIILSIINLGHSLGVEVLAEGVETAQQDRFLRHHGCDTMQGYLLGRPVAQPELQRRTG</sequence>
<feature type="transmembrane region" description="Helical" evidence="6">
    <location>
        <begin position="126"/>
        <end position="149"/>
    </location>
</feature>
<gene>
    <name evidence="10" type="ORF">V6U78_05695</name>
</gene>
<feature type="transmembrane region" description="Helical" evidence="6">
    <location>
        <begin position="161"/>
        <end position="184"/>
    </location>
</feature>
<dbReference type="InterPro" id="IPR052155">
    <property type="entry name" value="Biofilm_reg_signaling"/>
</dbReference>
<dbReference type="InterPro" id="IPR001633">
    <property type="entry name" value="EAL_dom"/>
</dbReference>
<dbReference type="Pfam" id="PF00563">
    <property type="entry name" value="EAL"/>
    <property type="match status" value="1"/>
</dbReference>
<evidence type="ECO:0000256" key="3">
    <source>
        <dbReference type="ARBA" id="ARBA00022692"/>
    </source>
</evidence>
<dbReference type="SMART" id="SM01079">
    <property type="entry name" value="CHASE"/>
    <property type="match status" value="1"/>
</dbReference>
<dbReference type="SUPFAM" id="SSF141868">
    <property type="entry name" value="EAL domain-like"/>
    <property type="match status" value="1"/>
</dbReference>
<organism evidence="10 11">
    <name type="scientific">Marinospirillum alkalitolerans</name>
    <dbReference type="NCBI Taxonomy" id="3123374"/>
    <lineage>
        <taxon>Bacteria</taxon>
        <taxon>Pseudomonadati</taxon>
        <taxon>Pseudomonadota</taxon>
        <taxon>Gammaproteobacteria</taxon>
        <taxon>Oceanospirillales</taxon>
        <taxon>Oceanospirillaceae</taxon>
        <taxon>Marinospirillum</taxon>
    </lineage>
</organism>
<dbReference type="Pfam" id="PF03924">
    <property type="entry name" value="CHASE"/>
    <property type="match status" value="1"/>
</dbReference>
<dbReference type="InterPro" id="IPR000160">
    <property type="entry name" value="GGDEF_dom"/>
</dbReference>
<comment type="subcellular location">
    <subcellularLocation>
        <location evidence="1">Cell membrane</location>
        <topology evidence="1">Multi-pass membrane protein</topology>
    </subcellularLocation>
</comment>
<evidence type="ECO:0000256" key="4">
    <source>
        <dbReference type="ARBA" id="ARBA00022989"/>
    </source>
</evidence>
<feature type="transmembrane region" description="Helical" evidence="6">
    <location>
        <begin position="196"/>
        <end position="216"/>
    </location>
</feature>
<name>A0ABW8PXI3_9GAMM</name>
<dbReference type="SUPFAM" id="SSF55073">
    <property type="entry name" value="Nucleotide cyclase"/>
    <property type="match status" value="1"/>
</dbReference>
<dbReference type="SMART" id="SM00267">
    <property type="entry name" value="GGDEF"/>
    <property type="match status" value="1"/>
</dbReference>
<dbReference type="RefSeq" id="WP_405338320.1">
    <property type="nucleotide sequence ID" value="NZ_JBANFI010000003.1"/>
</dbReference>
<evidence type="ECO:0000256" key="2">
    <source>
        <dbReference type="ARBA" id="ARBA00022475"/>
    </source>
</evidence>
<feature type="domain" description="CHASE" evidence="7">
    <location>
        <begin position="322"/>
        <end position="482"/>
    </location>
</feature>
<evidence type="ECO:0000313" key="10">
    <source>
        <dbReference type="EMBL" id="MFK7160526.1"/>
    </source>
</evidence>
<dbReference type="PROSITE" id="PS50839">
    <property type="entry name" value="CHASE"/>
    <property type="match status" value="1"/>
</dbReference>
<dbReference type="InterPro" id="IPR035919">
    <property type="entry name" value="EAL_sf"/>
</dbReference>
<dbReference type="PROSITE" id="PS50887">
    <property type="entry name" value="GGDEF"/>
    <property type="match status" value="1"/>
</dbReference>
<keyword evidence="4 6" id="KW-1133">Transmembrane helix</keyword>
<dbReference type="PANTHER" id="PTHR44757:SF2">
    <property type="entry name" value="BIOFILM ARCHITECTURE MAINTENANCE PROTEIN MBAA"/>
    <property type="match status" value="1"/>
</dbReference>
<reference evidence="10 11" key="1">
    <citation type="submission" date="2024-02" db="EMBL/GenBank/DDBJ databases">
        <title>Marinospirillum sp. MEB 164 isolated from Lonar lake sediment.</title>
        <authorList>
            <person name="Joshi A."/>
            <person name="Thite S."/>
        </authorList>
    </citation>
    <scope>NUCLEOTIDE SEQUENCE [LARGE SCALE GENOMIC DNA]</scope>
    <source>
        <strain evidence="10 11">MEB164</strain>
    </source>
</reference>
<keyword evidence="5 6" id="KW-0472">Membrane</keyword>
<evidence type="ECO:0000256" key="5">
    <source>
        <dbReference type="ARBA" id="ARBA00023136"/>
    </source>
</evidence>
<dbReference type="PROSITE" id="PS50883">
    <property type="entry name" value="EAL"/>
    <property type="match status" value="1"/>
</dbReference>